<organism evidence="5 6">
    <name type="scientific">Solihabitans fulvus</name>
    <dbReference type="NCBI Taxonomy" id="1892852"/>
    <lineage>
        <taxon>Bacteria</taxon>
        <taxon>Bacillati</taxon>
        <taxon>Actinomycetota</taxon>
        <taxon>Actinomycetes</taxon>
        <taxon>Pseudonocardiales</taxon>
        <taxon>Pseudonocardiaceae</taxon>
        <taxon>Solihabitans</taxon>
    </lineage>
</organism>
<dbReference type="PANTHER" id="PTHR44846:SF17">
    <property type="entry name" value="GNTR-FAMILY TRANSCRIPTIONAL REGULATOR"/>
    <property type="match status" value="1"/>
</dbReference>
<dbReference type="InterPro" id="IPR036390">
    <property type="entry name" value="WH_DNA-bd_sf"/>
</dbReference>
<dbReference type="InterPro" id="IPR028978">
    <property type="entry name" value="Chorismate_lyase_/UTRA_dom_sf"/>
</dbReference>
<evidence type="ECO:0000256" key="2">
    <source>
        <dbReference type="ARBA" id="ARBA00023125"/>
    </source>
</evidence>
<dbReference type="Pfam" id="PF00392">
    <property type="entry name" value="GntR"/>
    <property type="match status" value="1"/>
</dbReference>
<reference evidence="5 6" key="1">
    <citation type="submission" date="2019-09" db="EMBL/GenBank/DDBJ databases">
        <title>Goodfellowia gen. nov., a new genus of the Pseudonocardineae related to Actinoalloteichus, containing Goodfellowia coeruleoviolacea gen. nov., comb. nov. gen. nov., comb. nov.</title>
        <authorList>
            <person name="Labeda D."/>
        </authorList>
    </citation>
    <scope>NUCLEOTIDE SEQUENCE [LARGE SCALE GENOMIC DNA]</scope>
    <source>
        <strain evidence="5 6">AN110305</strain>
    </source>
</reference>
<protein>
    <submittedName>
        <fullName evidence="5">GntR family transcriptional regulator</fullName>
    </submittedName>
</protein>
<dbReference type="EMBL" id="VUOB01000042">
    <property type="protein sequence ID" value="KAA2258146.1"/>
    <property type="molecule type" value="Genomic_DNA"/>
</dbReference>
<accession>A0A5B2X4H0</accession>
<dbReference type="CDD" id="cd07377">
    <property type="entry name" value="WHTH_GntR"/>
    <property type="match status" value="1"/>
</dbReference>
<evidence type="ECO:0000256" key="3">
    <source>
        <dbReference type="ARBA" id="ARBA00023163"/>
    </source>
</evidence>
<evidence type="ECO:0000313" key="6">
    <source>
        <dbReference type="Proteomes" id="UP000323454"/>
    </source>
</evidence>
<dbReference type="InterPro" id="IPR000524">
    <property type="entry name" value="Tscrpt_reg_HTH_GntR"/>
</dbReference>
<feature type="domain" description="HTH gntR-type" evidence="4">
    <location>
        <begin position="20"/>
        <end position="90"/>
    </location>
</feature>
<reference evidence="5 6" key="2">
    <citation type="submission" date="2019-09" db="EMBL/GenBank/DDBJ databases">
        <authorList>
            <person name="Jin C."/>
        </authorList>
    </citation>
    <scope>NUCLEOTIDE SEQUENCE [LARGE SCALE GENOMIC DNA]</scope>
    <source>
        <strain evidence="5 6">AN110305</strain>
    </source>
</reference>
<dbReference type="SMART" id="SM00345">
    <property type="entry name" value="HTH_GNTR"/>
    <property type="match status" value="1"/>
</dbReference>
<dbReference type="RefSeq" id="WP_149852146.1">
    <property type="nucleotide sequence ID" value="NZ_VUOB01000042.1"/>
</dbReference>
<keyword evidence="1" id="KW-0805">Transcription regulation</keyword>
<dbReference type="InterPro" id="IPR036388">
    <property type="entry name" value="WH-like_DNA-bd_sf"/>
</dbReference>
<dbReference type="InterPro" id="IPR050679">
    <property type="entry name" value="Bact_HTH_transcr_reg"/>
</dbReference>
<dbReference type="PANTHER" id="PTHR44846">
    <property type="entry name" value="MANNOSYL-D-GLYCERATE TRANSPORT/METABOLISM SYSTEM REPRESSOR MNGR-RELATED"/>
    <property type="match status" value="1"/>
</dbReference>
<gene>
    <name evidence="5" type="ORF">F0L68_24550</name>
</gene>
<keyword evidence="2" id="KW-0238">DNA-binding</keyword>
<dbReference type="Proteomes" id="UP000323454">
    <property type="component" value="Unassembled WGS sequence"/>
</dbReference>
<dbReference type="GO" id="GO:0045892">
    <property type="term" value="P:negative regulation of DNA-templated transcription"/>
    <property type="evidence" value="ECO:0007669"/>
    <property type="project" value="TreeGrafter"/>
</dbReference>
<evidence type="ECO:0000256" key="1">
    <source>
        <dbReference type="ARBA" id="ARBA00023015"/>
    </source>
</evidence>
<dbReference type="Gene3D" id="3.40.1410.10">
    <property type="entry name" value="Chorismate lyase-like"/>
    <property type="match status" value="1"/>
</dbReference>
<dbReference type="PRINTS" id="PR00035">
    <property type="entry name" value="HTHGNTR"/>
</dbReference>
<evidence type="ECO:0000259" key="4">
    <source>
        <dbReference type="PROSITE" id="PS50949"/>
    </source>
</evidence>
<evidence type="ECO:0000313" key="5">
    <source>
        <dbReference type="EMBL" id="KAA2258146.1"/>
    </source>
</evidence>
<dbReference type="SUPFAM" id="SSF46785">
    <property type="entry name" value="Winged helix' DNA-binding domain"/>
    <property type="match status" value="1"/>
</dbReference>
<name>A0A5B2X4H0_9PSEU</name>
<dbReference type="GO" id="GO:0003700">
    <property type="term" value="F:DNA-binding transcription factor activity"/>
    <property type="evidence" value="ECO:0007669"/>
    <property type="project" value="InterPro"/>
</dbReference>
<dbReference type="AlphaFoldDB" id="A0A5B2X4H0"/>
<dbReference type="SMART" id="SM00866">
    <property type="entry name" value="UTRA"/>
    <property type="match status" value="1"/>
</dbReference>
<dbReference type="GO" id="GO:0003677">
    <property type="term" value="F:DNA binding"/>
    <property type="evidence" value="ECO:0007669"/>
    <property type="project" value="UniProtKB-KW"/>
</dbReference>
<comment type="caution">
    <text evidence="5">The sequence shown here is derived from an EMBL/GenBank/DDBJ whole genome shotgun (WGS) entry which is preliminary data.</text>
</comment>
<proteinExistence type="predicted"/>
<keyword evidence="3" id="KW-0804">Transcription</keyword>
<dbReference type="InterPro" id="IPR011663">
    <property type="entry name" value="UTRA"/>
</dbReference>
<keyword evidence="6" id="KW-1185">Reference proteome</keyword>
<dbReference type="PROSITE" id="PS50949">
    <property type="entry name" value="HTH_GNTR"/>
    <property type="match status" value="1"/>
</dbReference>
<dbReference type="Gene3D" id="1.10.10.10">
    <property type="entry name" value="Winged helix-like DNA-binding domain superfamily/Winged helix DNA-binding domain"/>
    <property type="match status" value="1"/>
</dbReference>
<dbReference type="SUPFAM" id="SSF64288">
    <property type="entry name" value="Chorismate lyase-like"/>
    <property type="match status" value="1"/>
</dbReference>
<sequence length="241" mass="25817">MSDAVVGWAGEAGAMMPEVVRQTAWRRDDVRERLAELVADLPDGARLPAERDLADTLLVSRTTVRQATQELVAVGRLARRHGSGTYVCGPKVTFLLEPGVRGTVVGPPEAVLKSCRVRHSSVPAVVTGQLRVPKGVGVLEVGRSWLVGDVPLCVESSYLLDRDSVVVSINGAPEGARSVDTAVEHRAATAAEADELLVRAGTPVFAVNRRYYDDTDNTVSVAVLVCRADRCSLLLRSALPR</sequence>
<dbReference type="Pfam" id="PF07702">
    <property type="entry name" value="UTRA"/>
    <property type="match status" value="1"/>
</dbReference>
<dbReference type="OrthoDB" id="3615556at2"/>